<dbReference type="SUPFAM" id="SSF51735">
    <property type="entry name" value="NAD(P)-binding Rossmann-fold domains"/>
    <property type="match status" value="1"/>
</dbReference>
<dbReference type="Gene3D" id="3.40.50.720">
    <property type="entry name" value="NAD(P)-binding Rossmann-like Domain"/>
    <property type="match status" value="1"/>
</dbReference>
<feature type="region of interest" description="Disordered" evidence="2">
    <location>
        <begin position="1"/>
        <end position="33"/>
    </location>
</feature>
<dbReference type="RefSeq" id="WP_119702723.1">
    <property type="nucleotide sequence ID" value="NZ_JBHSOI010000001.1"/>
</dbReference>
<evidence type="ECO:0000256" key="1">
    <source>
        <dbReference type="ARBA" id="ARBA00023002"/>
    </source>
</evidence>
<dbReference type="Proteomes" id="UP000265581">
    <property type="component" value="Unassembled WGS sequence"/>
</dbReference>
<dbReference type="Pfam" id="PF00107">
    <property type="entry name" value="ADH_zinc_N"/>
    <property type="match status" value="1"/>
</dbReference>
<evidence type="ECO:0000259" key="3">
    <source>
        <dbReference type="SMART" id="SM00829"/>
    </source>
</evidence>
<accession>A0A371P9L2</accession>
<dbReference type="InterPro" id="IPR036291">
    <property type="entry name" value="NAD(P)-bd_dom_sf"/>
</dbReference>
<reference evidence="4 5" key="1">
    <citation type="submission" date="2018-08" db="EMBL/GenBank/DDBJ databases">
        <title>Aeromicrobium sp. M2KJ-4, whole genome shotgun sequence.</title>
        <authorList>
            <person name="Tuo L."/>
        </authorList>
    </citation>
    <scope>NUCLEOTIDE SEQUENCE [LARGE SCALE GENOMIC DNA]</scope>
    <source>
        <strain evidence="4 5">M2KJ-4</strain>
    </source>
</reference>
<dbReference type="InterPro" id="IPR020843">
    <property type="entry name" value="ER"/>
</dbReference>
<sequence length="345" mass="36877">MTDTTHATRILLASRPHGEPTSENFEVQTGPLPEPAEGEVLLRTIYLSLDPYMRGRMSAAKSYAAPVEVGAVMEGGTVSEVVESRDPSLAPGDFVLAYGGWQSHSVHSAGQVRKLDPSRAPLSTAVGVLGMPGFTAYAGLLEIGRPQPGETVVVAAAAGPVGSAVGQIARLKGARAIGIAGGPDKVAFLREIGFDEALDHRSPTFKDDLAAVVPDGIDVYFENVGGHVWDAVLPRLNTYARVPVCGLVAHYNDTELPPGPDRSSRLMQTILTKSLTVRGFIQTEFVKTHYKDFQRDVAQWIADGSLQYKEDVVEGLENAPEAFFGLLKGKSFGKLLVRVGDDPTL</sequence>
<name>A0A371P9L2_9ACTN</name>
<feature type="domain" description="Enoyl reductase (ER)" evidence="3">
    <location>
        <begin position="18"/>
        <end position="337"/>
    </location>
</feature>
<dbReference type="SMART" id="SM00829">
    <property type="entry name" value="PKS_ER"/>
    <property type="match status" value="1"/>
</dbReference>
<proteinExistence type="predicted"/>
<dbReference type="FunFam" id="3.40.50.720:FF:000121">
    <property type="entry name" value="Prostaglandin reductase 2"/>
    <property type="match status" value="1"/>
</dbReference>
<evidence type="ECO:0000313" key="5">
    <source>
        <dbReference type="Proteomes" id="UP000265581"/>
    </source>
</evidence>
<dbReference type="AlphaFoldDB" id="A0A371P9L2"/>
<dbReference type="SUPFAM" id="SSF50129">
    <property type="entry name" value="GroES-like"/>
    <property type="match status" value="2"/>
</dbReference>
<keyword evidence="1" id="KW-0560">Oxidoreductase</keyword>
<dbReference type="GO" id="GO:0016628">
    <property type="term" value="F:oxidoreductase activity, acting on the CH-CH group of donors, NAD or NADP as acceptor"/>
    <property type="evidence" value="ECO:0007669"/>
    <property type="project" value="InterPro"/>
</dbReference>
<comment type="caution">
    <text evidence="4">The sequence shown here is derived from an EMBL/GenBank/DDBJ whole genome shotgun (WGS) entry which is preliminary data.</text>
</comment>
<evidence type="ECO:0000313" key="4">
    <source>
        <dbReference type="EMBL" id="REK72611.1"/>
    </source>
</evidence>
<dbReference type="Gene3D" id="3.90.180.10">
    <property type="entry name" value="Medium-chain alcohol dehydrogenases, catalytic domain"/>
    <property type="match status" value="1"/>
</dbReference>
<dbReference type="CDD" id="cd05288">
    <property type="entry name" value="PGDH"/>
    <property type="match status" value="1"/>
</dbReference>
<dbReference type="InterPro" id="IPR041694">
    <property type="entry name" value="ADH_N_2"/>
</dbReference>
<gene>
    <name evidence="4" type="ORF">DX116_03075</name>
</gene>
<protein>
    <submittedName>
        <fullName evidence="4">NADP-dependent oxidoreductase</fullName>
    </submittedName>
</protein>
<dbReference type="InterPro" id="IPR011032">
    <property type="entry name" value="GroES-like_sf"/>
</dbReference>
<dbReference type="EMBL" id="QUBR01000001">
    <property type="protein sequence ID" value="REK72611.1"/>
    <property type="molecule type" value="Genomic_DNA"/>
</dbReference>
<evidence type="ECO:0000256" key="2">
    <source>
        <dbReference type="SAM" id="MobiDB-lite"/>
    </source>
</evidence>
<keyword evidence="5" id="KW-1185">Reference proteome</keyword>
<dbReference type="InterPro" id="IPR045010">
    <property type="entry name" value="MDR_fam"/>
</dbReference>
<organism evidence="4 5">
    <name type="scientific">Aeromicrobium endophyticum</name>
    <dbReference type="NCBI Taxonomy" id="2292704"/>
    <lineage>
        <taxon>Bacteria</taxon>
        <taxon>Bacillati</taxon>
        <taxon>Actinomycetota</taxon>
        <taxon>Actinomycetes</taxon>
        <taxon>Propionibacteriales</taxon>
        <taxon>Nocardioidaceae</taxon>
        <taxon>Aeromicrobium</taxon>
    </lineage>
</organism>
<dbReference type="Pfam" id="PF16884">
    <property type="entry name" value="ADH_N_2"/>
    <property type="match status" value="1"/>
</dbReference>
<dbReference type="InterPro" id="IPR013149">
    <property type="entry name" value="ADH-like_C"/>
</dbReference>
<dbReference type="OrthoDB" id="9805663at2"/>
<dbReference type="PANTHER" id="PTHR43205">
    <property type="entry name" value="PROSTAGLANDIN REDUCTASE"/>
    <property type="match status" value="1"/>
</dbReference>
<dbReference type="PANTHER" id="PTHR43205:SF7">
    <property type="entry name" value="PROSTAGLANDIN REDUCTASE 1"/>
    <property type="match status" value="1"/>
</dbReference>